<organism evidence="2 3">
    <name type="scientific">Monosiga brevicollis</name>
    <name type="common">Choanoflagellate</name>
    <dbReference type="NCBI Taxonomy" id="81824"/>
    <lineage>
        <taxon>Eukaryota</taxon>
        <taxon>Choanoflagellata</taxon>
        <taxon>Craspedida</taxon>
        <taxon>Salpingoecidae</taxon>
        <taxon>Monosiga</taxon>
    </lineage>
</organism>
<dbReference type="GeneID" id="5896284"/>
<name>A9VE75_MONBE</name>
<sequence length="207" mass="22355">MGQHGEKQGEEALAPGNQADDQQHSHPFQDQDEAVETTCFGCCQVNQFRPVLGTVLSQVDPTNDDCIYVTKEFRWAVQPKTAASHQLVAQQPTATQSQSALQLPRHRRSQRLHVGPPCFTASATSACCAYCRTRRTLGFPTSGAKCFPVHACVAVAGGLVGLVADMVCCPMVCATACIQQHRPTLLHQDVAVTIDTRRGWAGGLALR</sequence>
<accession>A9VE75</accession>
<proteinExistence type="predicted"/>
<dbReference type="EMBL" id="CH991596">
    <property type="protein sequence ID" value="EDQ84170.1"/>
    <property type="molecule type" value="Genomic_DNA"/>
</dbReference>
<dbReference type="KEGG" id="mbr:MONBRDRAFT_13075"/>
<evidence type="ECO:0000313" key="3">
    <source>
        <dbReference type="Proteomes" id="UP000001357"/>
    </source>
</evidence>
<feature type="compositionally biased region" description="Low complexity" evidence="1">
    <location>
        <begin position="89"/>
        <end position="102"/>
    </location>
</feature>
<evidence type="ECO:0000256" key="1">
    <source>
        <dbReference type="SAM" id="MobiDB-lite"/>
    </source>
</evidence>
<dbReference type="AlphaFoldDB" id="A9VE75"/>
<evidence type="ECO:0000313" key="2">
    <source>
        <dbReference type="EMBL" id="EDQ84170.1"/>
    </source>
</evidence>
<dbReference type="InParanoid" id="A9VE75"/>
<dbReference type="Proteomes" id="UP000001357">
    <property type="component" value="Unassembled WGS sequence"/>
</dbReference>
<feature type="region of interest" description="Disordered" evidence="1">
    <location>
        <begin position="87"/>
        <end position="106"/>
    </location>
</feature>
<feature type="region of interest" description="Disordered" evidence="1">
    <location>
        <begin position="1"/>
        <end position="30"/>
    </location>
</feature>
<reference evidence="2 3" key="1">
    <citation type="journal article" date="2008" name="Nature">
        <title>The genome of the choanoflagellate Monosiga brevicollis and the origin of metazoans.</title>
        <authorList>
            <consortium name="JGI Sequencing"/>
            <person name="King N."/>
            <person name="Westbrook M.J."/>
            <person name="Young S.L."/>
            <person name="Kuo A."/>
            <person name="Abedin M."/>
            <person name="Chapman J."/>
            <person name="Fairclough S."/>
            <person name="Hellsten U."/>
            <person name="Isogai Y."/>
            <person name="Letunic I."/>
            <person name="Marr M."/>
            <person name="Pincus D."/>
            <person name="Putnam N."/>
            <person name="Rokas A."/>
            <person name="Wright K.J."/>
            <person name="Zuzow R."/>
            <person name="Dirks W."/>
            <person name="Good M."/>
            <person name="Goodstein D."/>
            <person name="Lemons D."/>
            <person name="Li W."/>
            <person name="Lyons J.B."/>
            <person name="Morris A."/>
            <person name="Nichols S."/>
            <person name="Richter D.J."/>
            <person name="Salamov A."/>
            <person name="Bork P."/>
            <person name="Lim W.A."/>
            <person name="Manning G."/>
            <person name="Miller W.T."/>
            <person name="McGinnis W."/>
            <person name="Shapiro H."/>
            <person name="Tjian R."/>
            <person name="Grigoriev I.V."/>
            <person name="Rokhsar D."/>
        </authorList>
    </citation>
    <scope>NUCLEOTIDE SEQUENCE [LARGE SCALE GENOMIC DNA]</scope>
    <source>
        <strain evidence="3">MX1 / ATCC 50154</strain>
    </source>
</reference>
<feature type="compositionally biased region" description="Basic and acidic residues" evidence="1">
    <location>
        <begin position="1"/>
        <end position="10"/>
    </location>
</feature>
<dbReference type="RefSeq" id="XP_001751024.1">
    <property type="nucleotide sequence ID" value="XM_001750972.1"/>
</dbReference>
<protein>
    <submittedName>
        <fullName evidence="2">Uncharacterized protein</fullName>
    </submittedName>
</protein>
<keyword evidence="3" id="KW-1185">Reference proteome</keyword>
<gene>
    <name evidence="2" type="ORF">MONBRDRAFT_13075</name>
</gene>